<protein>
    <recommendedName>
        <fullName evidence="4">Protein GrpE</fullName>
    </recommendedName>
    <alternativeName>
        <fullName evidence="4">HSP-70 cofactor</fullName>
    </alternativeName>
</protein>
<keyword evidence="4" id="KW-0963">Cytoplasm</keyword>
<dbReference type="RefSeq" id="WP_073199494.1">
    <property type="nucleotide sequence ID" value="NZ_FRBN01000020.1"/>
</dbReference>
<reference evidence="8" key="1">
    <citation type="submission" date="2016-11" db="EMBL/GenBank/DDBJ databases">
        <authorList>
            <person name="Varghese N."/>
            <person name="Submissions S."/>
        </authorList>
    </citation>
    <scope>NUCLEOTIDE SEQUENCE [LARGE SCALE GENOMIC DNA]</scope>
    <source>
        <strain evidence="8">DSM 29327</strain>
    </source>
</reference>
<dbReference type="SUPFAM" id="SSF51064">
    <property type="entry name" value="Head domain of nucleotide exchange factor GrpE"/>
    <property type="match status" value="1"/>
</dbReference>
<feature type="region of interest" description="Disordered" evidence="6">
    <location>
        <begin position="1"/>
        <end position="30"/>
    </location>
</feature>
<evidence type="ECO:0000256" key="4">
    <source>
        <dbReference type="HAMAP-Rule" id="MF_01151"/>
    </source>
</evidence>
<comment type="subcellular location">
    <subcellularLocation>
        <location evidence="4">Cytoplasm</location>
    </subcellularLocation>
</comment>
<evidence type="ECO:0000256" key="3">
    <source>
        <dbReference type="ARBA" id="ARBA00023186"/>
    </source>
</evidence>
<gene>
    <name evidence="4" type="primary">grpE</name>
    <name evidence="7" type="ORF">SAMN05444414_12037</name>
</gene>
<dbReference type="SUPFAM" id="SSF58014">
    <property type="entry name" value="Coiled-coil domain of nucleotide exchange factor GrpE"/>
    <property type="match status" value="1"/>
</dbReference>
<dbReference type="Proteomes" id="UP000184191">
    <property type="component" value="Unassembled WGS sequence"/>
</dbReference>
<dbReference type="InterPro" id="IPR013805">
    <property type="entry name" value="GrpE_CC"/>
</dbReference>
<dbReference type="GO" id="GO:0051082">
    <property type="term" value="F:unfolded protein binding"/>
    <property type="evidence" value="ECO:0007669"/>
    <property type="project" value="TreeGrafter"/>
</dbReference>
<dbReference type="Pfam" id="PF01025">
    <property type="entry name" value="GrpE"/>
    <property type="match status" value="1"/>
</dbReference>
<evidence type="ECO:0000256" key="5">
    <source>
        <dbReference type="RuleBase" id="RU004478"/>
    </source>
</evidence>
<dbReference type="Gene3D" id="3.90.20.20">
    <property type="match status" value="1"/>
</dbReference>
<evidence type="ECO:0000256" key="6">
    <source>
        <dbReference type="SAM" id="MobiDB-lite"/>
    </source>
</evidence>
<dbReference type="AlphaFoldDB" id="A0A1M7BQC4"/>
<keyword evidence="2 4" id="KW-0346">Stress response</keyword>
<dbReference type="GO" id="GO:0005737">
    <property type="term" value="C:cytoplasm"/>
    <property type="evidence" value="ECO:0007669"/>
    <property type="project" value="UniProtKB-SubCell"/>
</dbReference>
<dbReference type="GO" id="GO:0051087">
    <property type="term" value="F:protein-folding chaperone binding"/>
    <property type="evidence" value="ECO:0007669"/>
    <property type="project" value="InterPro"/>
</dbReference>
<keyword evidence="3 4" id="KW-0143">Chaperone</keyword>
<dbReference type="InterPro" id="IPR009012">
    <property type="entry name" value="GrpE_head"/>
</dbReference>
<evidence type="ECO:0000256" key="1">
    <source>
        <dbReference type="ARBA" id="ARBA00009054"/>
    </source>
</evidence>
<evidence type="ECO:0000256" key="2">
    <source>
        <dbReference type="ARBA" id="ARBA00023016"/>
    </source>
</evidence>
<dbReference type="CDD" id="cd00446">
    <property type="entry name" value="GrpE"/>
    <property type="match status" value="1"/>
</dbReference>
<sequence length="184" mass="19790">MKENDKEADTSAKGGVPGQPDPDTDAVDRDAEIAALTDRWKRALAEAENARKRADASRLDGREHGISLAVDALAPALDAVFLALETARRIPEADNPWIKAHLEGLSTIKTAFETGLKALGVTMLAPKDAPFDPELHEAMQIKETDEMKPGNVLVLHRPGFALGRRLIRPAQVTVSAAPGSSEKE</sequence>
<dbReference type="Gene3D" id="2.30.22.10">
    <property type="entry name" value="Head domain of nucleotide exchange factor GrpE"/>
    <property type="match status" value="1"/>
</dbReference>
<dbReference type="PANTHER" id="PTHR21237:SF23">
    <property type="entry name" value="GRPE PROTEIN HOMOLOG, MITOCHONDRIAL"/>
    <property type="match status" value="1"/>
</dbReference>
<comment type="subunit">
    <text evidence="4">Homodimer.</text>
</comment>
<dbReference type="EMBL" id="FRBN01000020">
    <property type="protein sequence ID" value="SHL57265.1"/>
    <property type="molecule type" value="Genomic_DNA"/>
</dbReference>
<dbReference type="PRINTS" id="PR00773">
    <property type="entry name" value="GRPEPROTEIN"/>
</dbReference>
<comment type="similarity">
    <text evidence="1 4 5">Belongs to the GrpE family.</text>
</comment>
<accession>A0A1M7BQC4</accession>
<proteinExistence type="inferred from homology"/>
<dbReference type="GO" id="GO:0042803">
    <property type="term" value="F:protein homodimerization activity"/>
    <property type="evidence" value="ECO:0007669"/>
    <property type="project" value="InterPro"/>
</dbReference>
<evidence type="ECO:0000313" key="8">
    <source>
        <dbReference type="Proteomes" id="UP000184191"/>
    </source>
</evidence>
<keyword evidence="8" id="KW-1185">Reference proteome</keyword>
<dbReference type="GO" id="GO:0000774">
    <property type="term" value="F:adenyl-nucleotide exchange factor activity"/>
    <property type="evidence" value="ECO:0007669"/>
    <property type="project" value="InterPro"/>
</dbReference>
<feature type="compositionally biased region" description="Basic and acidic residues" evidence="6">
    <location>
        <begin position="1"/>
        <end position="10"/>
    </location>
</feature>
<dbReference type="GO" id="GO:0006457">
    <property type="term" value="P:protein folding"/>
    <property type="evidence" value="ECO:0007669"/>
    <property type="project" value="InterPro"/>
</dbReference>
<organism evidence="7 8">
    <name type="scientific">Roseovarius marisflavi</name>
    <dbReference type="NCBI Taxonomy" id="1054996"/>
    <lineage>
        <taxon>Bacteria</taxon>
        <taxon>Pseudomonadati</taxon>
        <taxon>Pseudomonadota</taxon>
        <taxon>Alphaproteobacteria</taxon>
        <taxon>Rhodobacterales</taxon>
        <taxon>Roseobacteraceae</taxon>
        <taxon>Roseovarius</taxon>
    </lineage>
</organism>
<evidence type="ECO:0000313" key="7">
    <source>
        <dbReference type="EMBL" id="SHL57265.1"/>
    </source>
</evidence>
<dbReference type="PANTHER" id="PTHR21237">
    <property type="entry name" value="GRPE PROTEIN"/>
    <property type="match status" value="1"/>
</dbReference>
<dbReference type="HAMAP" id="MF_01151">
    <property type="entry name" value="GrpE"/>
    <property type="match status" value="1"/>
</dbReference>
<dbReference type="InterPro" id="IPR000740">
    <property type="entry name" value="GrpE"/>
</dbReference>
<dbReference type="STRING" id="1054996.SAMN05444414_12037"/>
<comment type="function">
    <text evidence="4">Participates actively in the response to hyperosmotic and heat shock by preventing the aggregation of stress-denatured proteins, in association with DnaK and GrpE. It is the nucleotide exchange factor for DnaK and may function as a thermosensor. Unfolded proteins bind initially to DnaJ; upon interaction with the DnaJ-bound protein, DnaK hydrolyzes its bound ATP, resulting in the formation of a stable complex. GrpE releases ADP from DnaK; ATP binding to DnaK triggers the release of the substrate protein, thus completing the reaction cycle. Several rounds of ATP-dependent interactions between DnaJ, DnaK and GrpE are required for fully efficient folding.</text>
</comment>
<name>A0A1M7BQC4_9RHOB</name>